<name>A0ABR2A3P0_9ROSI</name>
<evidence type="ECO:0000313" key="2">
    <source>
        <dbReference type="EMBL" id="KAK8487260.1"/>
    </source>
</evidence>
<dbReference type="Proteomes" id="UP001396334">
    <property type="component" value="Unassembled WGS sequence"/>
</dbReference>
<organism evidence="2 3">
    <name type="scientific">Hibiscus sabdariffa</name>
    <name type="common">roselle</name>
    <dbReference type="NCBI Taxonomy" id="183260"/>
    <lineage>
        <taxon>Eukaryota</taxon>
        <taxon>Viridiplantae</taxon>
        <taxon>Streptophyta</taxon>
        <taxon>Embryophyta</taxon>
        <taxon>Tracheophyta</taxon>
        <taxon>Spermatophyta</taxon>
        <taxon>Magnoliopsida</taxon>
        <taxon>eudicotyledons</taxon>
        <taxon>Gunneridae</taxon>
        <taxon>Pentapetalae</taxon>
        <taxon>rosids</taxon>
        <taxon>malvids</taxon>
        <taxon>Malvales</taxon>
        <taxon>Malvaceae</taxon>
        <taxon>Malvoideae</taxon>
        <taxon>Hibiscus</taxon>
    </lineage>
</organism>
<feature type="region of interest" description="Disordered" evidence="1">
    <location>
        <begin position="132"/>
        <end position="151"/>
    </location>
</feature>
<comment type="caution">
    <text evidence="2">The sequence shown here is derived from an EMBL/GenBank/DDBJ whole genome shotgun (WGS) entry which is preliminary data.</text>
</comment>
<evidence type="ECO:0000256" key="1">
    <source>
        <dbReference type="SAM" id="MobiDB-lite"/>
    </source>
</evidence>
<protein>
    <submittedName>
        <fullName evidence="2">Uncharacterized protein</fullName>
    </submittedName>
</protein>
<reference evidence="2 3" key="1">
    <citation type="journal article" date="2024" name="G3 (Bethesda)">
        <title>Genome assembly of Hibiscus sabdariffa L. provides insights into metabolisms of medicinal natural products.</title>
        <authorList>
            <person name="Kim T."/>
        </authorList>
    </citation>
    <scope>NUCLEOTIDE SEQUENCE [LARGE SCALE GENOMIC DNA]</scope>
    <source>
        <strain evidence="2">TK-2024</strain>
        <tissue evidence="2">Old leaves</tissue>
    </source>
</reference>
<sequence>MDFGGGQKRVRHEAALNGNGSFKKSKQGQSWEWIPKLLCGCKEYSEICLCNPDDSIFHSDDVVKVEKDAKESKISLSSLQSKLHDVASRLKNEVAKYLLNLNLVLPWHQLRGDMHLKDQMYPLERIMSSKLTTHSRGDRGKLVNAGKHQNA</sequence>
<keyword evidence="3" id="KW-1185">Reference proteome</keyword>
<gene>
    <name evidence="2" type="ORF">V6N11_037835</name>
</gene>
<dbReference type="EMBL" id="JBBPBN010000404">
    <property type="protein sequence ID" value="KAK8487260.1"/>
    <property type="molecule type" value="Genomic_DNA"/>
</dbReference>
<accession>A0ABR2A3P0</accession>
<evidence type="ECO:0000313" key="3">
    <source>
        <dbReference type="Proteomes" id="UP001396334"/>
    </source>
</evidence>
<proteinExistence type="predicted"/>